<dbReference type="Proteomes" id="UP001064489">
    <property type="component" value="Chromosome 3"/>
</dbReference>
<dbReference type="GO" id="GO:0006457">
    <property type="term" value="P:protein folding"/>
    <property type="evidence" value="ECO:0007669"/>
    <property type="project" value="UniProtKB-ARBA"/>
</dbReference>
<reference evidence="2" key="1">
    <citation type="journal article" date="2022" name="Plant J.">
        <title>Strategies of tolerance reflected in two North American maple genomes.</title>
        <authorList>
            <person name="McEvoy S.L."/>
            <person name="Sezen U.U."/>
            <person name="Trouern-Trend A."/>
            <person name="McMahon S.M."/>
            <person name="Schaberg P.G."/>
            <person name="Yang J."/>
            <person name="Wegrzyn J.L."/>
            <person name="Swenson N.G."/>
        </authorList>
    </citation>
    <scope>NUCLEOTIDE SEQUENCE</scope>
    <source>
        <strain evidence="2">91603</strain>
    </source>
</reference>
<feature type="region of interest" description="Disordered" evidence="1">
    <location>
        <begin position="31"/>
        <end position="51"/>
    </location>
</feature>
<feature type="compositionally biased region" description="Polar residues" evidence="1">
    <location>
        <begin position="39"/>
        <end position="50"/>
    </location>
</feature>
<dbReference type="SUPFAM" id="SSF46579">
    <property type="entry name" value="Prefoldin"/>
    <property type="match status" value="1"/>
</dbReference>
<accession>A0AAD5J6D9</accession>
<evidence type="ECO:0000256" key="1">
    <source>
        <dbReference type="SAM" id="MobiDB-lite"/>
    </source>
</evidence>
<dbReference type="InterPro" id="IPR009053">
    <property type="entry name" value="Prefoldin"/>
</dbReference>
<evidence type="ECO:0000313" key="3">
    <source>
        <dbReference type="Proteomes" id="UP001064489"/>
    </source>
</evidence>
<protein>
    <submittedName>
        <fullName evidence="2">Uncharacterized protein</fullName>
    </submittedName>
</protein>
<reference evidence="2" key="2">
    <citation type="submission" date="2023-02" db="EMBL/GenBank/DDBJ databases">
        <authorList>
            <person name="Swenson N.G."/>
            <person name="Wegrzyn J.L."/>
            <person name="Mcevoy S.L."/>
        </authorList>
    </citation>
    <scope>NUCLEOTIDE SEQUENCE</scope>
    <source>
        <strain evidence="2">91603</strain>
        <tissue evidence="2">Leaf</tissue>
    </source>
</reference>
<dbReference type="EMBL" id="JAJSOW010000100">
    <property type="protein sequence ID" value="KAI9186373.1"/>
    <property type="molecule type" value="Genomic_DNA"/>
</dbReference>
<sequence>MTESSLDPFYKLLMNGSESESLCCAAKWKEKKEEKTSEMGDTTSSSNVSDSKPHLIKLVKSHEVALAELNSLSSSRPVYQKNGNIFFRTSIQKATAFEQKHLDMAKSRLEKLNAP</sequence>
<dbReference type="Gene3D" id="1.10.287.370">
    <property type="match status" value="1"/>
</dbReference>
<dbReference type="AlphaFoldDB" id="A0AAD5J6D9"/>
<dbReference type="GO" id="GO:0009409">
    <property type="term" value="P:response to cold"/>
    <property type="evidence" value="ECO:0007669"/>
    <property type="project" value="UniProtKB-ARBA"/>
</dbReference>
<organism evidence="2 3">
    <name type="scientific">Acer negundo</name>
    <name type="common">Box elder</name>
    <dbReference type="NCBI Taxonomy" id="4023"/>
    <lineage>
        <taxon>Eukaryota</taxon>
        <taxon>Viridiplantae</taxon>
        <taxon>Streptophyta</taxon>
        <taxon>Embryophyta</taxon>
        <taxon>Tracheophyta</taxon>
        <taxon>Spermatophyta</taxon>
        <taxon>Magnoliopsida</taxon>
        <taxon>eudicotyledons</taxon>
        <taxon>Gunneridae</taxon>
        <taxon>Pentapetalae</taxon>
        <taxon>rosids</taxon>
        <taxon>malvids</taxon>
        <taxon>Sapindales</taxon>
        <taxon>Sapindaceae</taxon>
        <taxon>Hippocastanoideae</taxon>
        <taxon>Acereae</taxon>
        <taxon>Acer</taxon>
    </lineage>
</organism>
<evidence type="ECO:0000313" key="2">
    <source>
        <dbReference type="EMBL" id="KAI9186373.1"/>
    </source>
</evidence>
<name>A0AAD5J6D9_ACENE</name>
<comment type="caution">
    <text evidence="2">The sequence shown here is derived from an EMBL/GenBank/DDBJ whole genome shotgun (WGS) entry which is preliminary data.</text>
</comment>
<gene>
    <name evidence="2" type="ORF">LWI28_016600</name>
</gene>
<keyword evidence="3" id="KW-1185">Reference proteome</keyword>
<proteinExistence type="predicted"/>